<keyword evidence="5" id="KW-1185">Reference proteome</keyword>
<reference evidence="4" key="1">
    <citation type="submission" date="2021-02" db="EMBL/GenBank/DDBJ databases">
        <authorList>
            <person name="Dougan E. K."/>
            <person name="Rhodes N."/>
            <person name="Thang M."/>
            <person name="Chan C."/>
        </authorList>
    </citation>
    <scope>NUCLEOTIDE SEQUENCE</scope>
</reference>
<dbReference type="OrthoDB" id="1690618at2759"/>
<dbReference type="Gene3D" id="1.10.287.110">
    <property type="entry name" value="DnaJ domain"/>
    <property type="match status" value="1"/>
</dbReference>
<feature type="compositionally biased region" description="Acidic residues" evidence="2">
    <location>
        <begin position="68"/>
        <end position="83"/>
    </location>
</feature>
<keyword evidence="1" id="KW-0175">Coiled coil</keyword>
<dbReference type="Pfam" id="PF00226">
    <property type="entry name" value="DnaJ"/>
    <property type="match status" value="1"/>
</dbReference>
<dbReference type="SUPFAM" id="SSF46565">
    <property type="entry name" value="Chaperone J-domain"/>
    <property type="match status" value="1"/>
</dbReference>
<dbReference type="InterPro" id="IPR001623">
    <property type="entry name" value="DnaJ_domain"/>
</dbReference>
<dbReference type="PANTHER" id="PTHR43999">
    <property type="entry name" value="DNAJ HOMOLOG SUBFAMILY C MEMBER 2"/>
    <property type="match status" value="1"/>
</dbReference>
<dbReference type="InterPro" id="IPR044634">
    <property type="entry name" value="Zuotin/DnaJC2"/>
</dbReference>
<feature type="region of interest" description="Disordered" evidence="2">
    <location>
        <begin position="738"/>
        <end position="795"/>
    </location>
</feature>
<dbReference type="CDD" id="cd06257">
    <property type="entry name" value="DnaJ"/>
    <property type="match status" value="1"/>
</dbReference>
<feature type="domain" description="J" evidence="3">
    <location>
        <begin position="119"/>
        <end position="189"/>
    </location>
</feature>
<protein>
    <recommendedName>
        <fullName evidence="3">J domain-containing protein</fullName>
    </recommendedName>
</protein>
<gene>
    <name evidence="4" type="ORF">PGLA1383_LOCUS55453</name>
</gene>
<dbReference type="PROSITE" id="PS50076">
    <property type="entry name" value="DNAJ_2"/>
    <property type="match status" value="1"/>
</dbReference>
<feature type="compositionally biased region" description="Basic and acidic residues" evidence="2">
    <location>
        <begin position="84"/>
        <end position="102"/>
    </location>
</feature>
<evidence type="ECO:0000313" key="5">
    <source>
        <dbReference type="Proteomes" id="UP000654075"/>
    </source>
</evidence>
<dbReference type="EMBL" id="CAJNNV010032665">
    <property type="protein sequence ID" value="CAE8640669.1"/>
    <property type="molecule type" value="Genomic_DNA"/>
</dbReference>
<dbReference type="AlphaFoldDB" id="A0A813HSE9"/>
<name>A0A813HSE9_POLGL</name>
<dbReference type="GO" id="GO:0030544">
    <property type="term" value="F:Hsp70 protein binding"/>
    <property type="evidence" value="ECO:0007669"/>
    <property type="project" value="InterPro"/>
</dbReference>
<feature type="compositionally biased region" description="Low complexity" evidence="2">
    <location>
        <begin position="746"/>
        <end position="759"/>
    </location>
</feature>
<dbReference type="GO" id="GO:0043022">
    <property type="term" value="F:ribosome binding"/>
    <property type="evidence" value="ECO:0007669"/>
    <property type="project" value="InterPro"/>
</dbReference>
<dbReference type="PROSITE" id="PS00636">
    <property type="entry name" value="DNAJ_1"/>
    <property type="match status" value="1"/>
</dbReference>
<feature type="region of interest" description="Disordered" evidence="2">
    <location>
        <begin position="454"/>
        <end position="579"/>
    </location>
</feature>
<dbReference type="PANTHER" id="PTHR43999:SF1">
    <property type="entry name" value="DNAJ HOMOLOG SUBFAMILY C MEMBER 2"/>
    <property type="match status" value="1"/>
</dbReference>
<evidence type="ECO:0000256" key="2">
    <source>
        <dbReference type="SAM" id="MobiDB-lite"/>
    </source>
</evidence>
<dbReference type="PRINTS" id="PR00625">
    <property type="entry name" value="JDOMAIN"/>
</dbReference>
<comment type="caution">
    <text evidence="4">The sequence shown here is derived from an EMBL/GenBank/DDBJ whole genome shotgun (WGS) entry which is preliminary data.</text>
</comment>
<dbReference type="GO" id="GO:0051083">
    <property type="term" value="P:'de novo' cotranslational protein folding"/>
    <property type="evidence" value="ECO:0007669"/>
    <property type="project" value="InterPro"/>
</dbReference>
<organism evidence="4 5">
    <name type="scientific">Polarella glacialis</name>
    <name type="common">Dinoflagellate</name>
    <dbReference type="NCBI Taxonomy" id="89957"/>
    <lineage>
        <taxon>Eukaryota</taxon>
        <taxon>Sar</taxon>
        <taxon>Alveolata</taxon>
        <taxon>Dinophyceae</taxon>
        <taxon>Suessiales</taxon>
        <taxon>Suessiaceae</taxon>
        <taxon>Polarella</taxon>
    </lineage>
</organism>
<evidence type="ECO:0000313" key="4">
    <source>
        <dbReference type="EMBL" id="CAE8640669.1"/>
    </source>
</evidence>
<dbReference type="InterPro" id="IPR036869">
    <property type="entry name" value="J_dom_sf"/>
</dbReference>
<feature type="region of interest" description="Disordered" evidence="2">
    <location>
        <begin position="61"/>
        <end position="109"/>
    </location>
</feature>
<evidence type="ECO:0000259" key="3">
    <source>
        <dbReference type="PROSITE" id="PS50076"/>
    </source>
</evidence>
<dbReference type="GO" id="GO:0006450">
    <property type="term" value="P:regulation of translational fidelity"/>
    <property type="evidence" value="ECO:0007669"/>
    <property type="project" value="InterPro"/>
</dbReference>
<dbReference type="Pfam" id="PF21884">
    <property type="entry name" value="ZUO1-like_ZHD"/>
    <property type="match status" value="1"/>
</dbReference>
<proteinExistence type="predicted"/>
<evidence type="ECO:0000256" key="1">
    <source>
        <dbReference type="SAM" id="Coils"/>
    </source>
</evidence>
<accession>A0A813HSE9</accession>
<feature type="coiled-coil region" evidence="1">
    <location>
        <begin position="312"/>
        <end position="376"/>
    </location>
</feature>
<feature type="compositionally biased region" description="Basic and acidic residues" evidence="2">
    <location>
        <begin position="473"/>
        <end position="579"/>
    </location>
</feature>
<dbReference type="GO" id="GO:0005829">
    <property type="term" value="C:cytosol"/>
    <property type="evidence" value="ECO:0007669"/>
    <property type="project" value="TreeGrafter"/>
</dbReference>
<dbReference type="Proteomes" id="UP000654075">
    <property type="component" value="Unassembled WGS sequence"/>
</dbReference>
<dbReference type="SMART" id="SM00271">
    <property type="entry name" value="DnaJ"/>
    <property type="match status" value="1"/>
</dbReference>
<dbReference type="InterPro" id="IPR018253">
    <property type="entry name" value="DnaJ_domain_CS"/>
</dbReference>
<sequence length="795" mass="89754">MAPLASLPKPLRALLDDADFAGQEPVVFCGNCSPVTLTAGGCTDNPTYLCEAAGRRFTARYEARSSSEDDDADDDDDDYDDADVANKEKYGSGKKDKNKEKTPGSGGALKMSEALKGVNLYELISTTEGASQDEIKKAYRQMALTCHPDKQAQLEPAEQKKVAERFVMIQEAYELLSDPAKRMQYDSGLDFDDSLPKFKEGKQDFFEVFGEAFRRNARFSIRRPVPEVGSLKDTPGQWKKFYDFWFDFQSWRDPVILAENGGEEIHDLGAADCREEKRWMMKENARAAKHYKKEEVERIQKLVSLAESFDPRVLAEKEAKKAARAADAAKRDEERNAHKRARDEVQRLQQEAEEVERVAEEQKKKEEKVAREAIKERVKKCRQRVRSFHPSVKEHVVLEQLNEVCLQFEEQALKDLADGIDKALKKKGAAAAESAAALIYKAIESIGLTPIQVVEEDASTSGGPPSQEDLETPEEKQIREKQEKKRAKENEERRKKEETKLAAERVVREAEKAAERKIKEEARKKEQAAFDAKKRQQEKKEEDKVKKADQKLKQQGEQELLRREEQREEAKTKAAEQAEKDKAEAIVKKEANEAERIAQLLSTDRIERLNKLDLLTDKQLQAALSETFEADVTLRAAVLLLQQQPEEVEAEESLDRAMALVSNLGCVWPLGLVLPATIRLENALRNRVKKARNRLRDAMESFMATPQFLEASEYTSLADEWQTGIADGSIELPTWTPPEAKEEVAVEAQAEGPESPSAGKKSKKGKEKPKEENLDDLLAEFGVTPTASKKANKKK</sequence>
<dbReference type="InterPro" id="IPR054076">
    <property type="entry name" value="ZUO1-like_ZHD"/>
</dbReference>